<reference evidence="2 3" key="1">
    <citation type="journal article" date="2018" name="Sci. Data">
        <title>The draft genome sequence of cork oak.</title>
        <authorList>
            <person name="Ramos A.M."/>
            <person name="Usie A."/>
            <person name="Barbosa P."/>
            <person name="Barros P.M."/>
            <person name="Capote T."/>
            <person name="Chaves I."/>
            <person name="Simoes F."/>
            <person name="Abreu I."/>
            <person name="Carrasquinho I."/>
            <person name="Faro C."/>
            <person name="Guimaraes J.B."/>
            <person name="Mendonca D."/>
            <person name="Nobrega F."/>
            <person name="Rodrigues L."/>
            <person name="Saibo N.J.M."/>
            <person name="Varela M.C."/>
            <person name="Egas C."/>
            <person name="Matos J."/>
            <person name="Miguel C.M."/>
            <person name="Oliveira M.M."/>
            <person name="Ricardo C.P."/>
            <person name="Goncalves S."/>
        </authorList>
    </citation>
    <scope>NUCLEOTIDE SEQUENCE [LARGE SCALE GENOMIC DNA]</scope>
    <source>
        <strain evidence="3">cv. HL8</strain>
    </source>
</reference>
<comment type="caution">
    <text evidence="2">The sequence shown here is derived from an EMBL/GenBank/DDBJ whole genome shotgun (WGS) entry which is preliminary data.</text>
</comment>
<dbReference type="PANTHER" id="PTHR33785">
    <property type="entry name" value="OS06G0550800 PROTEIN"/>
    <property type="match status" value="1"/>
</dbReference>
<evidence type="ECO:0000313" key="2">
    <source>
        <dbReference type="EMBL" id="KAK7853833.1"/>
    </source>
</evidence>
<feature type="compositionally biased region" description="Basic and acidic residues" evidence="1">
    <location>
        <begin position="108"/>
        <end position="120"/>
    </location>
</feature>
<dbReference type="AlphaFoldDB" id="A0AAW0LQ85"/>
<organism evidence="2 3">
    <name type="scientific">Quercus suber</name>
    <name type="common">Cork oak</name>
    <dbReference type="NCBI Taxonomy" id="58331"/>
    <lineage>
        <taxon>Eukaryota</taxon>
        <taxon>Viridiplantae</taxon>
        <taxon>Streptophyta</taxon>
        <taxon>Embryophyta</taxon>
        <taxon>Tracheophyta</taxon>
        <taxon>Spermatophyta</taxon>
        <taxon>Magnoliopsida</taxon>
        <taxon>eudicotyledons</taxon>
        <taxon>Gunneridae</taxon>
        <taxon>Pentapetalae</taxon>
        <taxon>rosids</taxon>
        <taxon>fabids</taxon>
        <taxon>Fagales</taxon>
        <taxon>Fagaceae</taxon>
        <taxon>Quercus</taxon>
    </lineage>
</organism>
<accession>A0AAW0LQ85</accession>
<feature type="compositionally biased region" description="Basic and acidic residues" evidence="1">
    <location>
        <begin position="211"/>
        <end position="220"/>
    </location>
</feature>
<dbReference type="EMBL" id="PKMF04000061">
    <property type="protein sequence ID" value="KAK7853833.1"/>
    <property type="molecule type" value="Genomic_DNA"/>
</dbReference>
<name>A0AAW0LQ85_QUESU</name>
<gene>
    <name evidence="2" type="ORF">CFP56_034469</name>
</gene>
<evidence type="ECO:0000256" key="1">
    <source>
        <dbReference type="SAM" id="MobiDB-lite"/>
    </source>
</evidence>
<sequence>MTTTSPTHYRDLDSQSVTSVSSLSSMANYYSICLVGAMDRLWFHQIILFSETVSDQKTPETSKPNSVSLAYSSLLDEGVSSDISLLADEAILSDSSPSSPTDDSNNEDTQKKTSQKEKPTRLNRSHSSSPSTQKRPKRLRNSGANAIRRLQKSMSCKTLGDLELEEVKGFMDLGFIFKKEHLSPRMMSVVPGLQRLAHTNKQSSKLTNDAEVAKDDETEEGKEKRVIRPYLSEAWLINRPDSPLLNLKIPTASTVDDMKKHIKLWARTVASVIHEQES</sequence>
<dbReference type="Pfam" id="PF07939">
    <property type="entry name" value="DUF1685"/>
    <property type="match status" value="1"/>
</dbReference>
<evidence type="ECO:0000313" key="3">
    <source>
        <dbReference type="Proteomes" id="UP000237347"/>
    </source>
</evidence>
<dbReference type="InterPro" id="IPR012881">
    <property type="entry name" value="DUF1685"/>
</dbReference>
<keyword evidence="3" id="KW-1185">Reference proteome</keyword>
<feature type="region of interest" description="Disordered" evidence="1">
    <location>
        <begin position="92"/>
        <end position="149"/>
    </location>
</feature>
<feature type="region of interest" description="Disordered" evidence="1">
    <location>
        <begin position="201"/>
        <end position="220"/>
    </location>
</feature>
<proteinExistence type="predicted"/>
<dbReference type="Proteomes" id="UP000237347">
    <property type="component" value="Unassembled WGS sequence"/>
</dbReference>
<protein>
    <submittedName>
        <fullName evidence="2">Uncharacterized protein</fullName>
    </submittedName>
</protein>
<feature type="compositionally biased region" description="Low complexity" evidence="1">
    <location>
        <begin position="93"/>
        <end position="103"/>
    </location>
</feature>
<dbReference type="PANTHER" id="PTHR33785:SF2">
    <property type="entry name" value="DUF1685 DOMAIN-CONTAINING PROTEIN"/>
    <property type="match status" value="1"/>
</dbReference>